<evidence type="ECO:0000313" key="14">
    <source>
        <dbReference type="Proteomes" id="UP000228987"/>
    </source>
</evidence>
<dbReference type="GO" id="GO:0046872">
    <property type="term" value="F:metal ion binding"/>
    <property type="evidence" value="ECO:0007669"/>
    <property type="project" value="UniProtKB-KW"/>
</dbReference>
<evidence type="ECO:0000256" key="4">
    <source>
        <dbReference type="ARBA" id="ARBA00022692"/>
    </source>
</evidence>
<evidence type="ECO:0000256" key="10">
    <source>
        <dbReference type="ARBA" id="ARBA00035120"/>
    </source>
</evidence>
<dbReference type="GO" id="GO:0005886">
    <property type="term" value="C:plasma membrane"/>
    <property type="evidence" value="ECO:0007669"/>
    <property type="project" value="UniProtKB-SubCell"/>
</dbReference>
<evidence type="ECO:0000256" key="8">
    <source>
        <dbReference type="ARBA" id="ARBA00023136"/>
    </source>
</evidence>
<evidence type="ECO:0000256" key="12">
    <source>
        <dbReference type="HAMAP-Rule" id="MF_00454"/>
    </source>
</evidence>
<reference evidence="14" key="1">
    <citation type="submission" date="2017-08" db="EMBL/GenBank/DDBJ databases">
        <title>A dynamic microbial community with high functional redundancy inhabits the cold, oxic subseafloor aquifer.</title>
        <authorList>
            <person name="Tully B.J."/>
            <person name="Wheat C.G."/>
            <person name="Glazer B.T."/>
            <person name="Huber J.A."/>
        </authorList>
    </citation>
    <scope>NUCLEOTIDE SEQUENCE [LARGE SCALE GENOMIC DNA]</scope>
</reference>
<keyword evidence="8 12" id="KW-0472">Membrane</keyword>
<evidence type="ECO:0000256" key="11">
    <source>
        <dbReference type="ARBA" id="ARBA00035585"/>
    </source>
</evidence>
<feature type="binding site" evidence="12">
    <location>
        <position position="74"/>
    </location>
    <ligand>
        <name>Na(+)</name>
        <dbReference type="ChEBI" id="CHEBI:29101"/>
        <note>structural</note>
    </ligand>
</feature>
<evidence type="ECO:0000256" key="2">
    <source>
        <dbReference type="ARBA" id="ARBA00022475"/>
    </source>
</evidence>
<dbReference type="InterPro" id="IPR003691">
    <property type="entry name" value="FluC"/>
</dbReference>
<protein>
    <recommendedName>
        <fullName evidence="12">Fluoride-specific ion channel FluC</fullName>
    </recommendedName>
</protein>
<evidence type="ECO:0000256" key="1">
    <source>
        <dbReference type="ARBA" id="ARBA00004651"/>
    </source>
</evidence>
<feature type="transmembrane region" description="Helical" evidence="12">
    <location>
        <begin position="67"/>
        <end position="90"/>
    </location>
</feature>
<dbReference type="Pfam" id="PF02537">
    <property type="entry name" value="CRCB"/>
    <property type="match status" value="1"/>
</dbReference>
<dbReference type="NCBIfam" id="TIGR00494">
    <property type="entry name" value="crcB"/>
    <property type="match status" value="1"/>
</dbReference>
<dbReference type="PANTHER" id="PTHR28259:SF1">
    <property type="entry name" value="FLUORIDE EXPORT PROTEIN 1-RELATED"/>
    <property type="match status" value="1"/>
</dbReference>
<comment type="subcellular location">
    <subcellularLocation>
        <location evidence="1 12">Cell membrane</location>
        <topology evidence="1 12">Multi-pass membrane protein</topology>
    </subcellularLocation>
</comment>
<organism evidence="13 14">
    <name type="scientific">SAR86 cluster bacterium</name>
    <dbReference type="NCBI Taxonomy" id="2030880"/>
    <lineage>
        <taxon>Bacteria</taxon>
        <taxon>Pseudomonadati</taxon>
        <taxon>Pseudomonadota</taxon>
        <taxon>Gammaproteobacteria</taxon>
        <taxon>SAR86 cluster</taxon>
    </lineage>
</organism>
<keyword evidence="2 12" id="KW-1003">Cell membrane</keyword>
<feature type="binding site" evidence="12">
    <location>
        <position position="77"/>
    </location>
    <ligand>
        <name>Na(+)</name>
        <dbReference type="ChEBI" id="CHEBI:29101"/>
        <note>structural</note>
    </ligand>
</feature>
<gene>
    <name evidence="12 13" type="primary">crcB</name>
    <name evidence="12" type="synonym">fluC</name>
    <name evidence="13" type="ORF">COA71_06210</name>
</gene>
<evidence type="ECO:0000256" key="6">
    <source>
        <dbReference type="ARBA" id="ARBA00023053"/>
    </source>
</evidence>
<evidence type="ECO:0000313" key="13">
    <source>
        <dbReference type="EMBL" id="PCJ42180.1"/>
    </source>
</evidence>
<dbReference type="Proteomes" id="UP000228987">
    <property type="component" value="Unassembled WGS sequence"/>
</dbReference>
<keyword evidence="5 12" id="KW-1133">Transmembrane helix</keyword>
<feature type="transmembrane region" description="Helical" evidence="12">
    <location>
        <begin position="32"/>
        <end position="55"/>
    </location>
</feature>
<evidence type="ECO:0000256" key="3">
    <source>
        <dbReference type="ARBA" id="ARBA00022519"/>
    </source>
</evidence>
<proteinExistence type="inferred from homology"/>
<comment type="function">
    <text evidence="12">Fluoride-specific ion channel. Important for reducing fluoride concentration in the cell, thus reducing its toxicity.</text>
</comment>
<evidence type="ECO:0000256" key="7">
    <source>
        <dbReference type="ARBA" id="ARBA00023065"/>
    </source>
</evidence>
<sequence>MAYLAVAFGGALGALSRYWMYNTWAKLEENQFPYVTLVVNVVGSLLIGVAFVLLVERHYIGLEWRNVISVGFLGAFTTFSTFSLDALGLLEQGQMSLAVIYIVSSVVICLLAAWLGLSLTRLLV</sequence>
<dbReference type="PANTHER" id="PTHR28259">
    <property type="entry name" value="FLUORIDE EXPORT PROTEIN 1-RELATED"/>
    <property type="match status" value="1"/>
</dbReference>
<keyword evidence="9 12" id="KW-0407">Ion channel</keyword>
<keyword evidence="12" id="KW-0813">Transport</keyword>
<keyword evidence="3" id="KW-0997">Cell inner membrane</keyword>
<comment type="caution">
    <text evidence="13">The sequence shown here is derived from an EMBL/GenBank/DDBJ whole genome shotgun (WGS) entry which is preliminary data.</text>
</comment>
<dbReference type="EMBL" id="NVWI01000003">
    <property type="protein sequence ID" value="PCJ42180.1"/>
    <property type="molecule type" value="Genomic_DNA"/>
</dbReference>
<feature type="transmembrane region" description="Helical" evidence="12">
    <location>
        <begin position="96"/>
        <end position="117"/>
    </location>
</feature>
<comment type="activity regulation">
    <text evidence="12">Na(+) is not transported, but it plays an essential structural role and its presence is essential for fluoride channel function.</text>
</comment>
<keyword evidence="4 12" id="KW-0812">Transmembrane</keyword>
<dbReference type="GO" id="GO:0062054">
    <property type="term" value="F:fluoride channel activity"/>
    <property type="evidence" value="ECO:0007669"/>
    <property type="project" value="UniProtKB-UniRule"/>
</dbReference>
<keyword evidence="6 12" id="KW-0915">Sodium</keyword>
<dbReference type="AlphaFoldDB" id="A0A2A5CFD3"/>
<evidence type="ECO:0000256" key="9">
    <source>
        <dbReference type="ARBA" id="ARBA00023303"/>
    </source>
</evidence>
<keyword evidence="7 12" id="KW-0406">Ion transport</keyword>
<evidence type="ECO:0000256" key="5">
    <source>
        <dbReference type="ARBA" id="ARBA00022989"/>
    </source>
</evidence>
<comment type="similarity">
    <text evidence="10 12">Belongs to the fluoride channel Fluc/FEX (TC 1.A.43) family.</text>
</comment>
<accession>A0A2A5CFD3</accession>
<keyword evidence="12" id="KW-0479">Metal-binding</keyword>
<dbReference type="HAMAP" id="MF_00454">
    <property type="entry name" value="FluC"/>
    <property type="match status" value="1"/>
</dbReference>
<name>A0A2A5CFD3_9GAMM</name>
<dbReference type="GO" id="GO:0140114">
    <property type="term" value="P:cellular detoxification of fluoride"/>
    <property type="evidence" value="ECO:0007669"/>
    <property type="project" value="UniProtKB-UniRule"/>
</dbReference>
<comment type="catalytic activity">
    <reaction evidence="11">
        <text>fluoride(in) = fluoride(out)</text>
        <dbReference type="Rhea" id="RHEA:76159"/>
        <dbReference type="ChEBI" id="CHEBI:17051"/>
    </reaction>
    <physiologicalReaction direction="left-to-right" evidence="11">
        <dbReference type="Rhea" id="RHEA:76160"/>
    </physiologicalReaction>
</comment>